<evidence type="ECO:0000313" key="3">
    <source>
        <dbReference type="Proteomes" id="UP000257080"/>
    </source>
</evidence>
<organism evidence="2 3">
    <name type="scientific">Subtercola boreus</name>
    <dbReference type="NCBI Taxonomy" id="120213"/>
    <lineage>
        <taxon>Bacteria</taxon>
        <taxon>Bacillati</taxon>
        <taxon>Actinomycetota</taxon>
        <taxon>Actinomycetes</taxon>
        <taxon>Micrococcales</taxon>
        <taxon>Microbacteriaceae</taxon>
        <taxon>Subtercola</taxon>
    </lineage>
</organism>
<comment type="caution">
    <text evidence="2">The sequence shown here is derived from an EMBL/GenBank/DDBJ whole genome shotgun (WGS) entry which is preliminary data.</text>
</comment>
<dbReference type="EMBL" id="NBXE01000020">
    <property type="protein sequence ID" value="RFA27148.1"/>
    <property type="molecule type" value="Genomic_DNA"/>
</dbReference>
<protein>
    <submittedName>
        <fullName evidence="2">Uncharacterized protein</fullName>
    </submittedName>
</protein>
<evidence type="ECO:0000256" key="1">
    <source>
        <dbReference type="SAM" id="MobiDB-lite"/>
    </source>
</evidence>
<reference evidence="2 3" key="1">
    <citation type="submission" date="2017-04" db="EMBL/GenBank/DDBJ databases">
        <title>Comparative genome analysis of Subtercola boreus.</title>
        <authorList>
            <person name="Cho Y.-J."/>
            <person name="Cho A."/>
            <person name="Kim O.-S."/>
            <person name="Lee J.-I."/>
        </authorList>
    </citation>
    <scope>NUCLEOTIDE SEQUENCE [LARGE SCALE GENOMIC DNA]</scope>
    <source>
        <strain evidence="2 3">P28004</strain>
    </source>
</reference>
<accession>A0A3E0WD15</accession>
<evidence type="ECO:0000313" key="2">
    <source>
        <dbReference type="EMBL" id="RFA27148.1"/>
    </source>
</evidence>
<gene>
    <name evidence="2" type="ORF">B7R25_08820</name>
</gene>
<sequence length="63" mass="6109">MPGKPAVELANRDAGLLGLEVQSGEEACDSGVAIGTDDGGEVGPLDGSVDADLGGDPASGLRE</sequence>
<dbReference type="AlphaFoldDB" id="A0A3E0WD15"/>
<dbReference type="Proteomes" id="UP000257080">
    <property type="component" value="Unassembled WGS sequence"/>
</dbReference>
<proteinExistence type="predicted"/>
<feature type="region of interest" description="Disordered" evidence="1">
    <location>
        <begin position="31"/>
        <end position="63"/>
    </location>
</feature>
<name>A0A3E0WD15_9MICO</name>